<name>A0A377UVQ7_KLEPN</name>
<gene>
    <name evidence="1" type="ORF">NCTC13443_02429</name>
</gene>
<sequence>MSALPSPEYSRNMRLIGHSDQGGRPDGVQLMVHRGFAYIGHMVSQGFSVVDVRDPTRPTTVNYIAAPPGTWNVHLQAHDDLLLVINARDLFADARFADEKVYYTRSVGDTVSDVQDRGWSAGLRIFDISTPAQPREISFLSLNGIGIHRIWYVGGRWAYVSALIDGFTDYIFLTIDLADPRKPEVAGRWWLPGMHQAGGETPDWPQGKRYALHHAIIAGDTAYGSWRDGGLTLLDVKDRTQPRLISHRNWSPPFGGGTHTALPLPDRDLLVVLDEAVLDNQEDGEKLIWLFDIREPTNPVSIATFPPPDEADYVAKGAHFGPHNLHENRPGSFVSSTLIFATYQNAGVRAYDISNPYRPLETGALVPAAPERMMDTRPGRPRVIQSCDVFVDAQGIIYSTDYNGGLSVIEYLGEGKVNAKLYSHVCRVAAFALPGLRKSARSNRYAAICRPASAAPPGNPRKWHFFRGCSLSLWERVGVRETGALSCTGVPAPAARRRCRYARQHDQRSAQG</sequence>
<dbReference type="EMBL" id="UGKT01000001">
    <property type="protein sequence ID" value="STT02097.1"/>
    <property type="molecule type" value="Genomic_DNA"/>
</dbReference>
<accession>A0A377UVQ7</accession>
<protein>
    <submittedName>
        <fullName evidence="1">Uncharacterized conserved protein</fullName>
    </submittedName>
</protein>
<dbReference type="InterPro" id="IPR011044">
    <property type="entry name" value="Quino_amine_DH_bsu"/>
</dbReference>
<evidence type="ECO:0000313" key="1">
    <source>
        <dbReference type="EMBL" id="STT02097.1"/>
    </source>
</evidence>
<proteinExistence type="predicted"/>
<reference evidence="1 2" key="1">
    <citation type="submission" date="2018-06" db="EMBL/GenBank/DDBJ databases">
        <authorList>
            <consortium name="Pathogen Informatics"/>
            <person name="Doyle S."/>
        </authorList>
    </citation>
    <scope>NUCLEOTIDE SEQUENCE [LARGE SCALE GENOMIC DNA]</scope>
    <source>
        <strain evidence="1 2">NCTC13443</strain>
    </source>
</reference>
<organism evidence="1 2">
    <name type="scientific">Klebsiella pneumoniae</name>
    <dbReference type="NCBI Taxonomy" id="573"/>
    <lineage>
        <taxon>Bacteria</taxon>
        <taxon>Pseudomonadati</taxon>
        <taxon>Pseudomonadota</taxon>
        <taxon>Gammaproteobacteria</taxon>
        <taxon>Enterobacterales</taxon>
        <taxon>Enterobacteriaceae</taxon>
        <taxon>Klebsiella/Raoultella group</taxon>
        <taxon>Klebsiella</taxon>
        <taxon>Klebsiella pneumoniae complex</taxon>
    </lineage>
</organism>
<dbReference type="SUPFAM" id="SSF50969">
    <property type="entry name" value="YVTN repeat-like/Quinoprotein amine dehydrogenase"/>
    <property type="match status" value="1"/>
</dbReference>
<dbReference type="InterPro" id="IPR013211">
    <property type="entry name" value="LVIVD"/>
</dbReference>
<evidence type="ECO:0000313" key="2">
    <source>
        <dbReference type="Proteomes" id="UP000255518"/>
    </source>
</evidence>
<dbReference type="AlphaFoldDB" id="A0A377UVQ7"/>
<dbReference type="Pfam" id="PF08309">
    <property type="entry name" value="LVIVD"/>
    <property type="match status" value="1"/>
</dbReference>
<dbReference type="Proteomes" id="UP000255518">
    <property type="component" value="Unassembled WGS sequence"/>
</dbReference>